<dbReference type="Pfam" id="PF00072">
    <property type="entry name" value="Response_reg"/>
    <property type="match status" value="1"/>
</dbReference>
<evidence type="ECO:0000313" key="5">
    <source>
        <dbReference type="Proteomes" id="UP001595617"/>
    </source>
</evidence>
<protein>
    <submittedName>
        <fullName evidence="4">PleD family two-component system response regulator</fullName>
    </submittedName>
</protein>
<feature type="domain" description="Response regulatory" evidence="3">
    <location>
        <begin position="3"/>
        <end position="119"/>
    </location>
</feature>
<dbReference type="Gene3D" id="3.40.50.2300">
    <property type="match status" value="1"/>
</dbReference>
<dbReference type="Proteomes" id="UP001595617">
    <property type="component" value="Unassembled WGS sequence"/>
</dbReference>
<evidence type="ECO:0000259" key="3">
    <source>
        <dbReference type="PROSITE" id="PS50110"/>
    </source>
</evidence>
<dbReference type="PANTHER" id="PTHR44591:SF20">
    <property type="entry name" value="PROTEIN PILH"/>
    <property type="match status" value="1"/>
</dbReference>
<dbReference type="InterPro" id="IPR050595">
    <property type="entry name" value="Bact_response_regulator"/>
</dbReference>
<dbReference type="SUPFAM" id="SSF52172">
    <property type="entry name" value="CheY-like"/>
    <property type="match status" value="1"/>
</dbReference>
<gene>
    <name evidence="4" type="ORF">ACFOOG_14325</name>
</gene>
<evidence type="ECO:0000256" key="2">
    <source>
        <dbReference type="PROSITE-ProRule" id="PRU00169"/>
    </source>
</evidence>
<dbReference type="RefSeq" id="WP_380697874.1">
    <property type="nucleotide sequence ID" value="NZ_JBHRYR010000004.1"/>
</dbReference>
<name>A0ABV8A0V8_9GAMM</name>
<evidence type="ECO:0000313" key="4">
    <source>
        <dbReference type="EMBL" id="MFC3854016.1"/>
    </source>
</evidence>
<dbReference type="SMART" id="SM00448">
    <property type="entry name" value="REC"/>
    <property type="match status" value="1"/>
</dbReference>
<dbReference type="InterPro" id="IPR011006">
    <property type="entry name" value="CheY-like_superfamily"/>
</dbReference>
<organism evidence="4 5">
    <name type="scientific">Saccharospirillum mangrovi</name>
    <dbReference type="NCBI Taxonomy" id="2161747"/>
    <lineage>
        <taxon>Bacteria</taxon>
        <taxon>Pseudomonadati</taxon>
        <taxon>Pseudomonadota</taxon>
        <taxon>Gammaproteobacteria</taxon>
        <taxon>Oceanospirillales</taxon>
        <taxon>Saccharospirillaceae</taxon>
        <taxon>Saccharospirillum</taxon>
    </lineage>
</organism>
<evidence type="ECO:0000256" key="1">
    <source>
        <dbReference type="ARBA" id="ARBA00022553"/>
    </source>
</evidence>
<feature type="modified residue" description="4-aspartylphosphate" evidence="2">
    <location>
        <position position="52"/>
    </location>
</feature>
<dbReference type="InterPro" id="IPR001789">
    <property type="entry name" value="Sig_transdc_resp-reg_receiver"/>
</dbReference>
<sequence length="122" mass="13370">MALVLIVEDSPSTLEAFKMTLEGAGHRVITAENGTLAIARAKTEKPDVIMMDIVMPEMNGFQATRRISSDPETAQIPIIMVTTKDQETDRVWGKRQGAVGYLTKPVSDKDLLAEIKRVLEAG</sequence>
<keyword evidence="5" id="KW-1185">Reference proteome</keyword>
<dbReference type="PANTHER" id="PTHR44591">
    <property type="entry name" value="STRESS RESPONSE REGULATOR PROTEIN 1"/>
    <property type="match status" value="1"/>
</dbReference>
<keyword evidence="1 2" id="KW-0597">Phosphoprotein</keyword>
<accession>A0ABV8A0V8</accession>
<comment type="caution">
    <text evidence="4">The sequence shown here is derived from an EMBL/GenBank/DDBJ whole genome shotgun (WGS) entry which is preliminary data.</text>
</comment>
<dbReference type="PROSITE" id="PS50110">
    <property type="entry name" value="RESPONSE_REGULATORY"/>
    <property type="match status" value="1"/>
</dbReference>
<proteinExistence type="predicted"/>
<dbReference type="EMBL" id="JBHRYR010000004">
    <property type="protein sequence ID" value="MFC3854016.1"/>
    <property type="molecule type" value="Genomic_DNA"/>
</dbReference>
<reference evidence="5" key="1">
    <citation type="journal article" date="2019" name="Int. J. Syst. Evol. Microbiol.">
        <title>The Global Catalogue of Microorganisms (GCM) 10K type strain sequencing project: providing services to taxonomists for standard genome sequencing and annotation.</title>
        <authorList>
            <consortium name="The Broad Institute Genomics Platform"/>
            <consortium name="The Broad Institute Genome Sequencing Center for Infectious Disease"/>
            <person name="Wu L."/>
            <person name="Ma J."/>
        </authorList>
    </citation>
    <scope>NUCLEOTIDE SEQUENCE [LARGE SCALE GENOMIC DNA]</scope>
    <source>
        <strain evidence="5">IBRC 10765</strain>
    </source>
</reference>